<dbReference type="Proteomes" id="UP000317243">
    <property type="component" value="Unassembled WGS sequence"/>
</dbReference>
<dbReference type="OrthoDB" id="215384at2"/>
<accession>A0A5C5WIM9</accession>
<evidence type="ECO:0000313" key="2">
    <source>
        <dbReference type="Proteomes" id="UP000317243"/>
    </source>
</evidence>
<protein>
    <submittedName>
        <fullName evidence="1">Uncharacterized protein</fullName>
    </submittedName>
</protein>
<evidence type="ECO:0000313" key="1">
    <source>
        <dbReference type="EMBL" id="TWT49955.1"/>
    </source>
</evidence>
<dbReference type="AlphaFoldDB" id="A0A5C5WIM9"/>
<keyword evidence="2" id="KW-1185">Reference proteome</keyword>
<sequence length="119" mass="13191">MNELELTILSEQKGFDPGVEVSVRVGWKFDETPDALELRLVWNTSGKGDRDLKVVQVVEISPSSPTGSHEVMLTLPWGPYSFSGKLLSIVWALELVAFPNNESLRREIVLAPNGEEVVV</sequence>
<dbReference type="EMBL" id="SIHI01000016">
    <property type="protein sequence ID" value="TWT49955.1"/>
    <property type="molecule type" value="Genomic_DNA"/>
</dbReference>
<gene>
    <name evidence="1" type="ORF">KOR42_37730</name>
</gene>
<name>A0A5C5WIM9_9PLAN</name>
<comment type="caution">
    <text evidence="1">The sequence shown here is derived from an EMBL/GenBank/DDBJ whole genome shotgun (WGS) entry which is preliminary data.</text>
</comment>
<proteinExistence type="predicted"/>
<reference evidence="1 2" key="1">
    <citation type="submission" date="2019-02" db="EMBL/GenBank/DDBJ databases">
        <title>Deep-cultivation of Planctomycetes and their phenomic and genomic characterization uncovers novel biology.</title>
        <authorList>
            <person name="Wiegand S."/>
            <person name="Jogler M."/>
            <person name="Boedeker C."/>
            <person name="Pinto D."/>
            <person name="Vollmers J."/>
            <person name="Rivas-Marin E."/>
            <person name="Kohn T."/>
            <person name="Peeters S.H."/>
            <person name="Heuer A."/>
            <person name="Rast P."/>
            <person name="Oberbeckmann S."/>
            <person name="Bunk B."/>
            <person name="Jeske O."/>
            <person name="Meyerdierks A."/>
            <person name="Storesund J.E."/>
            <person name="Kallscheuer N."/>
            <person name="Luecker S."/>
            <person name="Lage O.M."/>
            <person name="Pohl T."/>
            <person name="Merkel B.J."/>
            <person name="Hornburger P."/>
            <person name="Mueller R.-W."/>
            <person name="Bruemmer F."/>
            <person name="Labrenz M."/>
            <person name="Spormann A.M."/>
            <person name="Op Den Camp H."/>
            <person name="Overmann J."/>
            <person name="Amann R."/>
            <person name="Jetten M.S.M."/>
            <person name="Mascher T."/>
            <person name="Medema M.H."/>
            <person name="Devos D.P."/>
            <person name="Kaster A.-K."/>
            <person name="Ovreas L."/>
            <person name="Rohde M."/>
            <person name="Galperin M.Y."/>
            <person name="Jogler C."/>
        </authorList>
    </citation>
    <scope>NUCLEOTIDE SEQUENCE [LARGE SCALE GENOMIC DNA]</scope>
    <source>
        <strain evidence="1 2">KOR42</strain>
    </source>
</reference>
<organism evidence="1 2">
    <name type="scientific">Thalassoglobus neptunius</name>
    <dbReference type="NCBI Taxonomy" id="1938619"/>
    <lineage>
        <taxon>Bacteria</taxon>
        <taxon>Pseudomonadati</taxon>
        <taxon>Planctomycetota</taxon>
        <taxon>Planctomycetia</taxon>
        <taxon>Planctomycetales</taxon>
        <taxon>Planctomycetaceae</taxon>
        <taxon>Thalassoglobus</taxon>
    </lineage>
</organism>
<dbReference type="RefSeq" id="WP_146511204.1">
    <property type="nucleotide sequence ID" value="NZ_SIHI01000016.1"/>
</dbReference>